<dbReference type="Pfam" id="PF00378">
    <property type="entry name" value="ECH_1"/>
    <property type="match status" value="1"/>
</dbReference>
<dbReference type="Gene3D" id="3.90.226.10">
    <property type="entry name" value="2-enoyl-CoA Hydratase, Chain A, domain 1"/>
    <property type="match status" value="1"/>
</dbReference>
<dbReference type="PANTHER" id="PTHR11941:SF54">
    <property type="entry name" value="ENOYL-COA HYDRATASE, MITOCHONDRIAL"/>
    <property type="match status" value="1"/>
</dbReference>
<evidence type="ECO:0000313" key="3">
    <source>
        <dbReference type="EMBL" id="KKL45852.1"/>
    </source>
</evidence>
<proteinExistence type="inferred from homology"/>
<dbReference type="GO" id="GO:0006635">
    <property type="term" value="P:fatty acid beta-oxidation"/>
    <property type="evidence" value="ECO:0007669"/>
    <property type="project" value="TreeGrafter"/>
</dbReference>
<dbReference type="InterPro" id="IPR029045">
    <property type="entry name" value="ClpP/crotonase-like_dom_sf"/>
</dbReference>
<dbReference type="EMBL" id="LAZR01034240">
    <property type="protein sequence ID" value="KKL45852.1"/>
    <property type="molecule type" value="Genomic_DNA"/>
</dbReference>
<protein>
    <recommendedName>
        <fullName evidence="4">Enoyl-CoA hydratase/isomerase family protein</fullName>
    </recommendedName>
</protein>
<dbReference type="InterPro" id="IPR014748">
    <property type="entry name" value="Enoyl-CoA_hydra_C"/>
</dbReference>
<dbReference type="PANTHER" id="PTHR11941">
    <property type="entry name" value="ENOYL-COA HYDRATASE-RELATED"/>
    <property type="match status" value="1"/>
</dbReference>
<accession>A0A0F9F456</accession>
<dbReference type="InterPro" id="IPR001753">
    <property type="entry name" value="Enoyl-CoA_hydra/iso"/>
</dbReference>
<reference evidence="3" key="1">
    <citation type="journal article" date="2015" name="Nature">
        <title>Complex archaea that bridge the gap between prokaryotes and eukaryotes.</title>
        <authorList>
            <person name="Spang A."/>
            <person name="Saw J.H."/>
            <person name="Jorgensen S.L."/>
            <person name="Zaremba-Niedzwiedzka K."/>
            <person name="Martijn J."/>
            <person name="Lind A.E."/>
            <person name="van Eijk R."/>
            <person name="Schleper C."/>
            <person name="Guy L."/>
            <person name="Ettema T.J."/>
        </authorList>
    </citation>
    <scope>NUCLEOTIDE SEQUENCE</scope>
</reference>
<name>A0A0F9F456_9ZZZZ</name>
<dbReference type="InterPro" id="IPR018376">
    <property type="entry name" value="Enoyl-CoA_hyd/isom_CS"/>
</dbReference>
<evidence type="ECO:0000256" key="2">
    <source>
        <dbReference type="ARBA" id="ARBA00023239"/>
    </source>
</evidence>
<organism evidence="3">
    <name type="scientific">marine sediment metagenome</name>
    <dbReference type="NCBI Taxonomy" id="412755"/>
    <lineage>
        <taxon>unclassified sequences</taxon>
        <taxon>metagenomes</taxon>
        <taxon>ecological metagenomes</taxon>
    </lineage>
</organism>
<keyword evidence="2" id="KW-0456">Lyase</keyword>
<comment type="caution">
    <text evidence="3">The sequence shown here is derived from an EMBL/GenBank/DDBJ whole genome shotgun (WGS) entry which is preliminary data.</text>
</comment>
<sequence length="277" mass="30506">MSEEKKFEHIIVEKVEEGNYVVISLNRPDKLNALHNPLLKEVVEALESMELDSNVRCVVLRGTKNITKKAAFSAGADLSAGMGGGVKPNIPVHMSHAMTIKHRYYHLIEDFSKPLIAAVDGYALGGGCELALVCDIVIATKRSFFGFPEIKRGIFPANGGTQRMARRIGLNRTLNMIYFGDRVSAEKMLEWGFVSYLSDDGDEFESLVHEKASWLGNAPTTSLYVIKKAVKLGTQVPLKVGVAFEEFGFGLNSTSSDVREGINAFLRKKEPKYTGGM</sequence>
<comment type="similarity">
    <text evidence="1">Belongs to the enoyl-CoA hydratase/isomerase family.</text>
</comment>
<dbReference type="GO" id="GO:0016829">
    <property type="term" value="F:lyase activity"/>
    <property type="evidence" value="ECO:0007669"/>
    <property type="project" value="UniProtKB-KW"/>
</dbReference>
<dbReference type="AlphaFoldDB" id="A0A0F9F456"/>
<dbReference type="PROSITE" id="PS00166">
    <property type="entry name" value="ENOYL_COA_HYDRATASE"/>
    <property type="match status" value="1"/>
</dbReference>
<dbReference type="Gene3D" id="1.10.12.10">
    <property type="entry name" value="Lyase 2-enoyl-coa Hydratase, Chain A, domain 2"/>
    <property type="match status" value="1"/>
</dbReference>
<evidence type="ECO:0000256" key="1">
    <source>
        <dbReference type="ARBA" id="ARBA00005254"/>
    </source>
</evidence>
<dbReference type="CDD" id="cd06558">
    <property type="entry name" value="crotonase-like"/>
    <property type="match status" value="1"/>
</dbReference>
<dbReference type="SUPFAM" id="SSF52096">
    <property type="entry name" value="ClpP/crotonase"/>
    <property type="match status" value="1"/>
</dbReference>
<gene>
    <name evidence="3" type="ORF">LCGC14_2351480</name>
</gene>
<evidence type="ECO:0008006" key="4">
    <source>
        <dbReference type="Google" id="ProtNLM"/>
    </source>
</evidence>